<feature type="binding site" description="proximal binding residue" evidence="7">
    <location>
        <position position="75"/>
    </location>
    <ligand>
        <name>heme</name>
        <dbReference type="ChEBI" id="CHEBI:30413"/>
    </ligand>
    <ligandPart>
        <name>Fe</name>
        <dbReference type="ChEBI" id="CHEBI:18248"/>
    </ligandPart>
</feature>
<keyword evidence="10" id="KW-1185">Reference proteome</keyword>
<evidence type="ECO:0000256" key="3">
    <source>
        <dbReference type="ARBA" id="ARBA00022617"/>
    </source>
</evidence>
<protein>
    <recommendedName>
        <fullName evidence="6">Group 1 truncated hemoglobin</fullName>
    </recommendedName>
</protein>
<dbReference type="Proteomes" id="UP000610558">
    <property type="component" value="Unassembled WGS sequence"/>
</dbReference>
<comment type="cofactor">
    <cofactor evidence="7">
        <name>heme</name>
        <dbReference type="ChEBI" id="CHEBI:30413"/>
    </cofactor>
    <text evidence="7">Binds 1 heme group per subunit.</text>
</comment>
<keyword evidence="6" id="KW-0561">Oxygen transport</keyword>
<evidence type="ECO:0000256" key="5">
    <source>
        <dbReference type="ARBA" id="ARBA00023004"/>
    </source>
</evidence>
<dbReference type="Pfam" id="PF01152">
    <property type="entry name" value="Bac_globin"/>
    <property type="match status" value="1"/>
</dbReference>
<name>A0A927GVI3_9GAMM</name>
<evidence type="ECO:0000256" key="4">
    <source>
        <dbReference type="ARBA" id="ARBA00022723"/>
    </source>
</evidence>
<evidence type="ECO:0000313" key="9">
    <source>
        <dbReference type="EMBL" id="MBD2858108.1"/>
    </source>
</evidence>
<dbReference type="PIRSF" id="PIRSF002030">
    <property type="entry name" value="Globin_Protozoa/Cyanobacteria"/>
    <property type="match status" value="1"/>
</dbReference>
<reference evidence="9" key="1">
    <citation type="submission" date="2020-09" db="EMBL/GenBank/DDBJ databases">
        <authorList>
            <person name="Yoon J.-W."/>
        </authorList>
    </citation>
    <scope>NUCLEOTIDE SEQUENCE</scope>
    <source>
        <strain evidence="9">KMU-158</strain>
    </source>
</reference>
<dbReference type="GO" id="GO:0020037">
    <property type="term" value="F:heme binding"/>
    <property type="evidence" value="ECO:0007669"/>
    <property type="project" value="InterPro"/>
</dbReference>
<dbReference type="EMBL" id="JACXLD010000001">
    <property type="protein sequence ID" value="MBD2858108.1"/>
    <property type="molecule type" value="Genomic_DNA"/>
</dbReference>
<evidence type="ECO:0000313" key="10">
    <source>
        <dbReference type="Proteomes" id="UP000610558"/>
    </source>
</evidence>
<comment type="caution">
    <text evidence="9">The sequence shown here is derived from an EMBL/GenBank/DDBJ whole genome shotgun (WGS) entry which is preliminary data.</text>
</comment>
<comment type="similarity">
    <text evidence="1 6">Belongs to the truncated hemoglobin family. Group I subfamily.</text>
</comment>
<keyword evidence="4 6" id="KW-0479">Metal-binding</keyword>
<evidence type="ECO:0000256" key="1">
    <source>
        <dbReference type="ARBA" id="ARBA00009660"/>
    </source>
</evidence>
<evidence type="ECO:0000256" key="8">
    <source>
        <dbReference type="PIRSR" id="PIRSR601486-1"/>
    </source>
</evidence>
<dbReference type="SUPFAM" id="SSF46458">
    <property type="entry name" value="Globin-like"/>
    <property type="match status" value="1"/>
</dbReference>
<dbReference type="GO" id="GO:0019825">
    <property type="term" value="F:oxygen binding"/>
    <property type="evidence" value="ECO:0007669"/>
    <property type="project" value="InterPro"/>
</dbReference>
<dbReference type="AlphaFoldDB" id="A0A927GVI3"/>
<gene>
    <name evidence="9" type="ORF">IB286_03740</name>
</gene>
<feature type="binding site" description="distal binding residue" evidence="8">
    <location>
        <position position="75"/>
    </location>
    <ligand>
        <name>heme</name>
        <dbReference type="ChEBI" id="CHEBI:30413"/>
    </ligand>
    <ligandPart>
        <name>Fe</name>
        <dbReference type="ChEBI" id="CHEBI:18248"/>
    </ligandPart>
</feature>
<proteinExistence type="inferred from homology"/>
<organism evidence="9 10">
    <name type="scientific">Spongiibacter pelagi</name>
    <dbReference type="NCBI Taxonomy" id="2760804"/>
    <lineage>
        <taxon>Bacteria</taxon>
        <taxon>Pseudomonadati</taxon>
        <taxon>Pseudomonadota</taxon>
        <taxon>Gammaproteobacteria</taxon>
        <taxon>Cellvibrionales</taxon>
        <taxon>Spongiibacteraceae</taxon>
        <taxon>Spongiibacter</taxon>
    </lineage>
</organism>
<evidence type="ECO:0000256" key="6">
    <source>
        <dbReference type="PIRNR" id="PIRNR002030"/>
    </source>
</evidence>
<dbReference type="InterPro" id="IPR009050">
    <property type="entry name" value="Globin-like_sf"/>
</dbReference>
<evidence type="ECO:0000256" key="7">
    <source>
        <dbReference type="PIRSR" id="PIRSR002030-1"/>
    </source>
</evidence>
<keyword evidence="2 6" id="KW-0813">Transport</keyword>
<keyword evidence="3 6" id="KW-0349">Heme</keyword>
<keyword evidence="5 6" id="KW-0408">Iron</keyword>
<sequence length="125" mass="14176">MERSMASSLYDRLGGEAFVDVAVDRLYQKLLDDPRVNYLFKGFSLDRLLAKQKAFLSVMFDGPRQYNGRDMRLAHAHLHLHEVHFDALLEQLAETLFELGVGVQEIAEVTGIASSFKDDVLHRPG</sequence>
<dbReference type="InterPro" id="IPR012292">
    <property type="entry name" value="Globin/Proto"/>
</dbReference>
<accession>A0A927GVI3</accession>
<dbReference type="InterPro" id="IPR001486">
    <property type="entry name" value="Hemoglobin_trunc"/>
</dbReference>
<dbReference type="GO" id="GO:0005344">
    <property type="term" value="F:oxygen carrier activity"/>
    <property type="evidence" value="ECO:0007669"/>
    <property type="project" value="UniProtKB-UniRule"/>
</dbReference>
<dbReference type="Gene3D" id="1.10.490.10">
    <property type="entry name" value="Globins"/>
    <property type="match status" value="1"/>
</dbReference>
<dbReference type="InterPro" id="IPR016339">
    <property type="entry name" value="Hemoglobin_trunc_I"/>
</dbReference>
<dbReference type="GO" id="GO:0046872">
    <property type="term" value="F:metal ion binding"/>
    <property type="evidence" value="ECO:0007669"/>
    <property type="project" value="UniProtKB-UniRule"/>
</dbReference>
<evidence type="ECO:0000256" key="2">
    <source>
        <dbReference type="ARBA" id="ARBA00022448"/>
    </source>
</evidence>
<dbReference type="CDD" id="cd00454">
    <property type="entry name" value="TrHb1_N"/>
    <property type="match status" value="1"/>
</dbReference>